<dbReference type="EMBL" id="JAUFRC010000003">
    <property type="protein sequence ID" value="MDN3714164.1"/>
    <property type="molecule type" value="Genomic_DNA"/>
</dbReference>
<accession>A0ABT8DCL2</accession>
<feature type="transmembrane region" description="Helical" evidence="1">
    <location>
        <begin position="12"/>
        <end position="32"/>
    </location>
</feature>
<feature type="transmembrane region" description="Helical" evidence="1">
    <location>
        <begin position="44"/>
        <end position="64"/>
    </location>
</feature>
<feature type="transmembrane region" description="Helical" evidence="1">
    <location>
        <begin position="76"/>
        <end position="99"/>
    </location>
</feature>
<keyword evidence="1" id="KW-1133">Transmembrane helix</keyword>
<sequence>MGGFRQSRASDAATACCGVVQGLVSGLITLFLKRMIETLSARVAGPAGLVVPPVIAVATSVLILTTLHSLAGTPEIRATIALPLTVTAIYATLYSFALWRARR</sequence>
<keyword evidence="1" id="KW-0472">Membrane</keyword>
<proteinExistence type="predicted"/>
<gene>
    <name evidence="2" type="ORF">QWZ10_24505</name>
</gene>
<reference evidence="3" key="1">
    <citation type="journal article" date="2019" name="Int. J. Syst. Evol. Microbiol.">
        <title>The Global Catalogue of Microorganisms (GCM) 10K type strain sequencing project: providing services to taxonomists for standard genome sequencing and annotation.</title>
        <authorList>
            <consortium name="The Broad Institute Genomics Platform"/>
            <consortium name="The Broad Institute Genome Sequencing Center for Infectious Disease"/>
            <person name="Wu L."/>
            <person name="Ma J."/>
        </authorList>
    </citation>
    <scope>NUCLEOTIDE SEQUENCE [LARGE SCALE GENOMIC DNA]</scope>
    <source>
        <strain evidence="3">CECT 8482</strain>
    </source>
</reference>
<evidence type="ECO:0000256" key="1">
    <source>
        <dbReference type="SAM" id="Phobius"/>
    </source>
</evidence>
<keyword evidence="3" id="KW-1185">Reference proteome</keyword>
<name>A0ABT8DCL2_9RHOB</name>
<evidence type="ECO:0000313" key="3">
    <source>
        <dbReference type="Proteomes" id="UP001243846"/>
    </source>
</evidence>
<keyword evidence="1" id="KW-0812">Transmembrane</keyword>
<dbReference type="Proteomes" id="UP001243846">
    <property type="component" value="Unassembled WGS sequence"/>
</dbReference>
<organism evidence="2 3">
    <name type="scientific">Paracoccus cavernae</name>
    <dbReference type="NCBI Taxonomy" id="1571207"/>
    <lineage>
        <taxon>Bacteria</taxon>
        <taxon>Pseudomonadati</taxon>
        <taxon>Pseudomonadota</taxon>
        <taxon>Alphaproteobacteria</taxon>
        <taxon>Rhodobacterales</taxon>
        <taxon>Paracoccaceae</taxon>
        <taxon>Paracoccus</taxon>
    </lineage>
</organism>
<evidence type="ECO:0000313" key="2">
    <source>
        <dbReference type="EMBL" id="MDN3714164.1"/>
    </source>
</evidence>
<protein>
    <submittedName>
        <fullName evidence="2">Uncharacterized protein</fullName>
    </submittedName>
</protein>
<comment type="caution">
    <text evidence="2">The sequence shown here is derived from an EMBL/GenBank/DDBJ whole genome shotgun (WGS) entry which is preliminary data.</text>
</comment>